<keyword evidence="3" id="KW-0472">Membrane</keyword>
<evidence type="ECO:0000256" key="2">
    <source>
        <dbReference type="SAM" id="MobiDB-lite"/>
    </source>
</evidence>
<dbReference type="Pfam" id="PF01312">
    <property type="entry name" value="Bac_export_2"/>
    <property type="match status" value="1"/>
</dbReference>
<proteinExistence type="inferred from homology"/>
<feature type="region of interest" description="Disordered" evidence="2">
    <location>
        <begin position="224"/>
        <end position="244"/>
    </location>
</feature>
<feature type="transmembrane region" description="Helical" evidence="3">
    <location>
        <begin position="193"/>
        <end position="213"/>
    </location>
</feature>
<keyword evidence="5" id="KW-1185">Reference proteome</keyword>
<comment type="similarity">
    <text evidence="1">Belongs to the type III secretion exporter family.</text>
</comment>
<sequence length="345" mass="37597">MSETSEEKTQAASPHKLNEARRRGQIARSSDFVRAAATCAGLGYIWLRGSLIQDKCHEALLLVDKLQNLPFSIAVRQALILLIELTLETVGPLLGTLMAAVIVTGLMSNGGFVFSLEAMTLDLDKINPFHGLKRMASARSAVEVGKTLFKAMVLSATFLLFLLGTWKTMVYLPICGMGCISLVFTRAKLLSQIGAAALLVGGLTDLLVQRALFLREMRMTRTEVMRESKDQEGTPELKSERRRLRDEAAHEPALGVQRATLLVTGKAVLVGLRYIRGEIGVPILVCRAEGEAASKMLTEARALRVHIGRDDVLAHKLFSATKLGDAIPAQYFAPVAKALYAARLV</sequence>
<keyword evidence="3" id="KW-1133">Transmembrane helix</keyword>
<evidence type="ECO:0000313" key="5">
    <source>
        <dbReference type="Proteomes" id="UP000003947"/>
    </source>
</evidence>
<dbReference type="SUPFAM" id="SSF160544">
    <property type="entry name" value="EscU C-terminal domain-like"/>
    <property type="match status" value="1"/>
</dbReference>
<reference evidence="4 5" key="1">
    <citation type="submission" date="2012-02" db="EMBL/GenBank/DDBJ databases">
        <title>Improved High-Quality Draft sequence of Microvirga sp. WSM3557.</title>
        <authorList>
            <consortium name="US DOE Joint Genome Institute"/>
            <person name="Lucas S."/>
            <person name="Han J."/>
            <person name="Lapidus A."/>
            <person name="Cheng J.-F."/>
            <person name="Goodwin L."/>
            <person name="Pitluck S."/>
            <person name="Peters L."/>
            <person name="Zhang X."/>
            <person name="Detter J.C."/>
            <person name="Han C."/>
            <person name="Tapia R."/>
            <person name="Land M."/>
            <person name="Hauser L."/>
            <person name="Kyrpides N."/>
            <person name="Ivanova N."/>
            <person name="Pagani I."/>
            <person name="Brau L."/>
            <person name="Yates R."/>
            <person name="O'Hara G."/>
            <person name="Rui T."/>
            <person name="Howieson J."/>
            <person name="Reeve W."/>
            <person name="Woyke T."/>
        </authorList>
    </citation>
    <scope>NUCLEOTIDE SEQUENCE [LARGE SCALE GENOMIC DNA]</scope>
    <source>
        <strain evidence="4 5">WSM3557</strain>
    </source>
</reference>
<dbReference type="RefSeq" id="WP_009488817.1">
    <property type="nucleotide sequence ID" value="NZ_CP141049.1"/>
</dbReference>
<gene>
    <name evidence="4" type="ORF">MicloDRAFT_00002800</name>
</gene>
<dbReference type="PANTHER" id="PTHR30531:SF12">
    <property type="entry name" value="FLAGELLAR BIOSYNTHETIC PROTEIN FLHB"/>
    <property type="match status" value="1"/>
</dbReference>
<organism evidence="4 5">
    <name type="scientific">Microvirga lotononidis</name>
    <dbReference type="NCBI Taxonomy" id="864069"/>
    <lineage>
        <taxon>Bacteria</taxon>
        <taxon>Pseudomonadati</taxon>
        <taxon>Pseudomonadota</taxon>
        <taxon>Alphaproteobacteria</taxon>
        <taxon>Hyphomicrobiales</taxon>
        <taxon>Methylobacteriaceae</taxon>
        <taxon>Microvirga</taxon>
    </lineage>
</organism>
<dbReference type="InterPro" id="IPR006135">
    <property type="entry name" value="T3SS_substrate_exporter"/>
</dbReference>
<evidence type="ECO:0000256" key="3">
    <source>
        <dbReference type="SAM" id="Phobius"/>
    </source>
</evidence>
<evidence type="ECO:0000256" key="1">
    <source>
        <dbReference type="ARBA" id="ARBA00010690"/>
    </source>
</evidence>
<dbReference type="GO" id="GO:0009306">
    <property type="term" value="P:protein secretion"/>
    <property type="evidence" value="ECO:0007669"/>
    <property type="project" value="InterPro"/>
</dbReference>
<feature type="region of interest" description="Disordered" evidence="2">
    <location>
        <begin position="1"/>
        <end position="23"/>
    </location>
</feature>
<dbReference type="OrthoDB" id="9807950at2"/>
<dbReference type="STRING" id="864069.MicloDRAFT_00002800"/>
<accession>I4Z457</accession>
<dbReference type="Gene3D" id="3.40.1690.10">
    <property type="entry name" value="secretion proteins EscU"/>
    <property type="match status" value="1"/>
</dbReference>
<dbReference type="EMBL" id="JH660634">
    <property type="protein sequence ID" value="EIM30999.1"/>
    <property type="molecule type" value="Genomic_DNA"/>
</dbReference>
<dbReference type="Proteomes" id="UP000003947">
    <property type="component" value="Unassembled WGS sequence"/>
</dbReference>
<feature type="transmembrane region" description="Helical" evidence="3">
    <location>
        <begin position="94"/>
        <end position="114"/>
    </location>
</feature>
<dbReference type="AlphaFoldDB" id="I4Z457"/>
<name>I4Z457_9HYPH</name>
<dbReference type="InterPro" id="IPR029025">
    <property type="entry name" value="T3SS_substrate_exporter_C"/>
</dbReference>
<protein>
    <submittedName>
        <fullName evidence="4">Type III secretory pathway, component EscU</fullName>
    </submittedName>
</protein>
<dbReference type="PANTHER" id="PTHR30531">
    <property type="entry name" value="FLAGELLAR BIOSYNTHETIC PROTEIN FLHB"/>
    <property type="match status" value="1"/>
</dbReference>
<dbReference type="GO" id="GO:0005886">
    <property type="term" value="C:plasma membrane"/>
    <property type="evidence" value="ECO:0007669"/>
    <property type="project" value="TreeGrafter"/>
</dbReference>
<feature type="transmembrane region" description="Helical" evidence="3">
    <location>
        <begin position="32"/>
        <end position="49"/>
    </location>
</feature>
<dbReference type="eggNOG" id="COG4792">
    <property type="taxonomic scope" value="Bacteria"/>
</dbReference>
<dbReference type="PATRIC" id="fig|864069.3.peg.299"/>
<keyword evidence="3" id="KW-0812">Transmembrane</keyword>
<evidence type="ECO:0000313" key="4">
    <source>
        <dbReference type="EMBL" id="EIM30999.1"/>
    </source>
</evidence>
<dbReference type="HOGENOM" id="CLU_041013_1_3_5"/>
<dbReference type="PRINTS" id="PR00950">
    <property type="entry name" value="TYPE3IMSPROT"/>
</dbReference>